<dbReference type="RefSeq" id="WP_203326898.1">
    <property type="nucleotide sequence ID" value="NZ_CP069213.1"/>
</dbReference>
<evidence type="ECO:0000313" key="2">
    <source>
        <dbReference type="Proteomes" id="UP000596252"/>
    </source>
</evidence>
<sequence>MKYLVYILLTFSNATNAQEAPENLLLNGSSIVALYTPEWEITENEKAAEGFYDFLDDYQYYAGEIKGHLSNNVGAEFVASFAHRVSFSEIGVHSVYREELSGYGFIVYVPGKAPKIFPGVATDVDVLCVLKELDSSIKVGVSCKPNQ</sequence>
<proteinExistence type="predicted"/>
<protein>
    <submittedName>
        <fullName evidence="1">Uncharacterized protein</fullName>
    </submittedName>
</protein>
<keyword evidence="2" id="KW-1185">Reference proteome</keyword>
<gene>
    <name evidence="1" type="ORF">JQC75_08160</name>
</gene>
<dbReference type="Proteomes" id="UP000596252">
    <property type="component" value="Chromosome"/>
</dbReference>
<accession>A0ABX7G7W9</accession>
<dbReference type="EMBL" id="CP069213">
    <property type="protein sequence ID" value="QRH03343.1"/>
    <property type="molecule type" value="Genomic_DNA"/>
</dbReference>
<reference evidence="1 2" key="1">
    <citation type="journal article" date="2012" name="Antonie Van Leeuwenhoek">
        <title>Shewanella litorisediminis sp. nov., a gammaproteobacterium isolated from a tidal flat sediment.</title>
        <authorList>
            <person name="Lee M.H."/>
            <person name="Yoon J.H."/>
        </authorList>
    </citation>
    <scope>NUCLEOTIDE SEQUENCE [LARGE SCALE GENOMIC DNA]</scope>
    <source>
        <strain evidence="1 2">SMK1-12</strain>
    </source>
</reference>
<name>A0ABX7G7W9_9GAMM</name>
<evidence type="ECO:0000313" key="1">
    <source>
        <dbReference type="EMBL" id="QRH03343.1"/>
    </source>
</evidence>
<organism evidence="1 2">
    <name type="scientific">Shewanella litorisediminis</name>
    <dbReference type="NCBI Taxonomy" id="1173586"/>
    <lineage>
        <taxon>Bacteria</taxon>
        <taxon>Pseudomonadati</taxon>
        <taxon>Pseudomonadota</taxon>
        <taxon>Gammaproteobacteria</taxon>
        <taxon>Alteromonadales</taxon>
        <taxon>Shewanellaceae</taxon>
        <taxon>Shewanella</taxon>
    </lineage>
</organism>